<dbReference type="EMBL" id="AAKL01000066">
    <property type="protein sequence ID" value="EAP71101.1"/>
    <property type="molecule type" value="Genomic_DNA"/>
</dbReference>
<evidence type="ECO:0000313" key="3">
    <source>
        <dbReference type="Proteomes" id="UP000005933"/>
    </source>
</evidence>
<reference evidence="2 3" key="1">
    <citation type="journal article" date="2006" name="Mol. Plant Microbe Interact.">
        <title>Identification of open reading frames unique to a select agent: Ralstonia solanacearum race 3 biovar 2.</title>
        <authorList>
            <person name="Gabriel D.W."/>
            <person name="Allen C."/>
            <person name="Schell M."/>
            <person name="Denny T.P."/>
            <person name="Greenberg J.T."/>
            <person name="Duan Y.P."/>
            <person name="Flores-Cruz Z."/>
            <person name="Huang Q."/>
            <person name="Clifford J.M."/>
            <person name="Presting G."/>
            <person name="Gonzalez E.T."/>
            <person name="Reddy J."/>
            <person name="Elphinstone J."/>
            <person name="Swanson J."/>
            <person name="Yao J."/>
            <person name="Mulholland V."/>
            <person name="Liu L."/>
            <person name="Farmerie W."/>
            <person name="Patnaikuni M."/>
            <person name="Balogh B."/>
            <person name="Norman D."/>
            <person name="Alvarez A."/>
            <person name="Castillo J.A."/>
            <person name="Jones J."/>
            <person name="Saddler G."/>
            <person name="Walunas T."/>
            <person name="Zhukov A."/>
            <person name="Mikhailova N."/>
        </authorList>
    </citation>
    <scope>NUCLEOTIDE SEQUENCE [LARGE SCALE GENOMIC DNA]</scope>
    <source>
        <strain evidence="2 3">UW551</strain>
    </source>
</reference>
<name>A0AB33V846_RALSU</name>
<dbReference type="Proteomes" id="UP000005933">
    <property type="component" value="Unassembled WGS sequence"/>
</dbReference>
<accession>A0AB33V846</accession>
<evidence type="ECO:0000256" key="1">
    <source>
        <dbReference type="SAM" id="MobiDB-lite"/>
    </source>
</evidence>
<feature type="region of interest" description="Disordered" evidence="1">
    <location>
        <begin position="1"/>
        <end position="23"/>
    </location>
</feature>
<evidence type="ECO:0000313" key="2">
    <source>
        <dbReference type="EMBL" id="EAP71101.1"/>
    </source>
</evidence>
<sequence length="206" mass="23489">MTVIRTAQHRAHAQEQPFPERRHDRHLQAEPVGFARLTVDQPPPQLRRMRRVALAFVPGLLRRNPLGLARLVHSANAVRLGGKRSSGRSGGDTAPDGACGGHANATQHTIQPSGLRRRWRWELSYRRITALFDLRGRKDAVTGWERRYRERRAPRRVAAEKTVTRAGRFRACQRKALSRCGTRTFKHVHLAPSLQVIQRSQSKAQR</sequence>
<gene>
    <name evidence="2" type="ORF">RRSL_00464</name>
</gene>
<organism evidence="2 3">
    <name type="scientific">Ralstonia solanacearum (strain UW551)</name>
    <dbReference type="NCBI Taxonomy" id="342110"/>
    <lineage>
        <taxon>Bacteria</taxon>
        <taxon>Pseudomonadati</taxon>
        <taxon>Pseudomonadota</taxon>
        <taxon>Betaproteobacteria</taxon>
        <taxon>Burkholderiales</taxon>
        <taxon>Burkholderiaceae</taxon>
        <taxon>Ralstonia</taxon>
        <taxon>Ralstonia solanacearum species complex</taxon>
    </lineage>
</organism>
<feature type="region of interest" description="Disordered" evidence="1">
    <location>
        <begin position="81"/>
        <end position="111"/>
    </location>
</feature>
<dbReference type="AlphaFoldDB" id="A0AB33V846"/>
<protein>
    <submittedName>
        <fullName evidence="2">Uncharacterized protein</fullName>
    </submittedName>
</protein>
<comment type="caution">
    <text evidence="2">The sequence shown here is derived from an EMBL/GenBank/DDBJ whole genome shotgun (WGS) entry which is preliminary data.</text>
</comment>
<proteinExistence type="predicted"/>